<gene>
    <name evidence="1" type="ORF">DWB60_03835</name>
</gene>
<organism evidence="1">
    <name type="scientific">Armatimonadota bacterium</name>
    <dbReference type="NCBI Taxonomy" id="2033014"/>
    <lineage>
        <taxon>Bacteria</taxon>
        <taxon>Bacillati</taxon>
        <taxon>Armatimonadota</taxon>
    </lineage>
</organism>
<name>A0ACD6B9Z5_UNCAM</name>
<evidence type="ECO:0000313" key="1">
    <source>
        <dbReference type="EMBL" id="MBC6969094.1"/>
    </source>
</evidence>
<accession>A0A399WQY8</accession>
<comment type="caution">
    <text evidence="1">The sequence shown here is derived from an EMBL/GenBank/DDBJ whole genome shotgun (WGS) entry which is preliminary data.</text>
</comment>
<sequence length="867" mass="98657">MAKATKEVKSKRVEALRQVAYQRLERLERKAQKIGAHLRKPGKAADLQSLHYLLHKVEVEYHDIARNLEKDPTWTPKPKMRREKRAIVPESGPAAPLPTTAKGEPGRPANRHIPPPVPLDSARIPEDQQSMGQGSGGRSWCSAPFVEVKLPPTQWSNVREKLLKFRIEDDADIVRRWAEAKFGSIETARDGLRASAEIGTSPDVWRSFISRAISNGKKDFEPLLSLDDDELTADATAERVVRRWHQIDWVGRMLDSILETVPSGVSKDTFRSRVESRLKTFHSSVNSFELKKRKDGTVERKRKHTNPQFPYLSPSAVSIDPDVVTMEAVELLQMQPEERFAKDPNDANGRMRLRVLQAELGKARREALGRRGEKAPPWSGRKVFRGTTTRKREACLVWDKEAQADGLYFALVMSGGPKIDDKRFVYMDGQPLQSDWQLHNGVAGKAKSCRAMPLILKHDFLRWYHRHIKNHDVNAPLEKRCVHTTTQFVFVEPDEKKGLQPRLFIRPVFKFYDPVYEVPDSHSIDKKPDCRYLIGIDRGVNYPYRAAVYDCETNSIIADKFVDGRKADWERIRNELAYHQRRRDLLRNSRASSAAIQREIRAIARIRKRERGLNKVETVESIARLVDWAEENLGKCNYCFVLEDLSSNLNLGRNNRVKHIAAIKEALINQMRKRGYRFKKSGKVDGVREESAWYTSAVAPSGWWAKKEEVDGAWKADKTRPLARKIGSYYCCEEIDGLHLRGVLKGLGRAKRLVLQSDDPSAPTRRRGFGSELFWDPYCTELCGHAFPQGVVLDADFIGAFNIALRPLVREELGKKAKAVDLADRHQTLNPTVALRCGVTAYEFVEVGGDPRGGLRKILLNPAEAVI</sequence>
<evidence type="ECO:0007829" key="2">
    <source>
        <dbReference type="PDB" id="7YOJ"/>
    </source>
</evidence>
<keyword evidence="2" id="KW-0002">3D-structure</keyword>
<reference evidence="2" key="2">
    <citation type="journal article" date="2023" name="Cell Res.">
        <title>The compact Caspi (Cas12l) 'bracelet' provides a unique structural platform for DNA manipulation.</title>
        <authorList>
            <person name="Sun A."/>
            <person name="Li C.P."/>
            <person name="Chen Z."/>
            <person name="Zhang S."/>
            <person name="Li D.Y."/>
            <person name="Yang Y."/>
            <person name="Li L.Q."/>
            <person name="Zhao Y."/>
            <person name="Wang K."/>
            <person name="Li Z."/>
            <person name="Liu J."/>
            <person name="Liu S."/>
            <person name="Wang J."/>
            <person name="Liu J.G."/>
        </authorList>
    </citation>
    <scope>STRUCTURE BY ELECTRON MICROSCOPY (3.36 ANGSTROMS) OF 1-867</scope>
</reference>
<dbReference type="PDB" id="7YOJ">
    <property type="method" value="EM"/>
    <property type="resolution" value="3.36 A"/>
    <property type="chains" value="A=1-867"/>
</dbReference>
<protein>
    <submittedName>
        <fullName evidence="1">Uncharacterized protein</fullName>
    </submittedName>
</protein>
<accession>A0ACD6B9Z5</accession>
<reference evidence="1" key="1">
    <citation type="submission" date="2018-07" db="EMBL/GenBank/DDBJ databases">
        <title>Deciphering the interactions via DSF-regulated public goods among anammox community.</title>
        <authorList>
            <person name="Guo Y."/>
        </authorList>
    </citation>
    <scope>NUCLEOTIDE SEQUENCE</scope>
    <source>
        <strain evidence="1">ATM1</strain>
    </source>
</reference>
<dbReference type="EMBL" id="QUCC01000003">
    <property type="protein sequence ID" value="MBC6969094.1"/>
    <property type="molecule type" value="Genomic_DNA"/>
</dbReference>
<proteinExistence type="evidence at protein level"/>